<accession>Q1ITD7</accession>
<dbReference type="KEGG" id="aba:Acid345_0858"/>
<dbReference type="EMBL" id="CP000360">
    <property type="protein sequence ID" value="ABF39863.1"/>
    <property type="molecule type" value="Genomic_DNA"/>
</dbReference>
<dbReference type="STRING" id="204669.Acid345_0858"/>
<protein>
    <submittedName>
        <fullName evidence="2">Uncharacterized protein</fullName>
    </submittedName>
</protein>
<reference evidence="2 3" key="1">
    <citation type="journal article" date="2009" name="Appl. Environ. Microbiol.">
        <title>Three genomes from the phylum Acidobacteria provide insight into the lifestyles of these microorganisms in soils.</title>
        <authorList>
            <person name="Ward N.L."/>
            <person name="Challacombe J.F."/>
            <person name="Janssen P.H."/>
            <person name="Henrissat B."/>
            <person name="Coutinho P.M."/>
            <person name="Wu M."/>
            <person name="Xie G."/>
            <person name="Haft D.H."/>
            <person name="Sait M."/>
            <person name="Badger J."/>
            <person name="Barabote R.D."/>
            <person name="Bradley B."/>
            <person name="Brettin T.S."/>
            <person name="Brinkac L.M."/>
            <person name="Bruce D."/>
            <person name="Creasy T."/>
            <person name="Daugherty S.C."/>
            <person name="Davidsen T.M."/>
            <person name="DeBoy R.T."/>
            <person name="Detter J.C."/>
            <person name="Dodson R.J."/>
            <person name="Durkin A.S."/>
            <person name="Ganapathy A."/>
            <person name="Gwinn-Giglio M."/>
            <person name="Han C.S."/>
            <person name="Khouri H."/>
            <person name="Kiss H."/>
            <person name="Kothari S.P."/>
            <person name="Madupu R."/>
            <person name="Nelson K.E."/>
            <person name="Nelson W.C."/>
            <person name="Paulsen I."/>
            <person name="Penn K."/>
            <person name="Ren Q."/>
            <person name="Rosovitz M.J."/>
            <person name="Selengut J.D."/>
            <person name="Shrivastava S."/>
            <person name="Sullivan S.A."/>
            <person name="Tapia R."/>
            <person name="Thompson L.S."/>
            <person name="Watkins K.L."/>
            <person name="Yang Q."/>
            <person name="Yu C."/>
            <person name="Zafar N."/>
            <person name="Zhou L."/>
            <person name="Kuske C.R."/>
        </authorList>
    </citation>
    <scope>NUCLEOTIDE SEQUENCE [LARGE SCALE GENOMIC DNA]</scope>
    <source>
        <strain evidence="2 3">Ellin345</strain>
    </source>
</reference>
<evidence type="ECO:0000313" key="3">
    <source>
        <dbReference type="Proteomes" id="UP000002432"/>
    </source>
</evidence>
<evidence type="ECO:0000313" key="2">
    <source>
        <dbReference type="EMBL" id="ABF39863.1"/>
    </source>
</evidence>
<dbReference type="HOGENOM" id="CLU_2508389_0_0_0"/>
<dbReference type="Proteomes" id="UP000002432">
    <property type="component" value="Chromosome"/>
</dbReference>
<dbReference type="AlphaFoldDB" id="Q1ITD7"/>
<dbReference type="OrthoDB" id="123308at2"/>
<keyword evidence="3" id="KW-1185">Reference proteome</keyword>
<sequence length="85" mass="9319">MTRIHLTIDRVVLSGLPAGQDKELIASLRAQINEMLANRDTRADWARSHRTPVMKLGRIPLQSGPTGARQLGRKIGQGIGRGLKP</sequence>
<dbReference type="RefSeq" id="WP_011521665.1">
    <property type="nucleotide sequence ID" value="NC_008009.1"/>
</dbReference>
<gene>
    <name evidence="2" type="ordered locus">Acid345_0858</name>
</gene>
<dbReference type="eggNOG" id="ENOG502ZGJZ">
    <property type="taxonomic scope" value="Bacteria"/>
</dbReference>
<evidence type="ECO:0000256" key="1">
    <source>
        <dbReference type="SAM" id="MobiDB-lite"/>
    </source>
</evidence>
<proteinExistence type="predicted"/>
<name>Q1ITD7_KORVE</name>
<feature type="compositionally biased region" description="Gly residues" evidence="1">
    <location>
        <begin position="75"/>
        <end position="85"/>
    </location>
</feature>
<organism evidence="2 3">
    <name type="scientific">Koribacter versatilis (strain Ellin345)</name>
    <dbReference type="NCBI Taxonomy" id="204669"/>
    <lineage>
        <taxon>Bacteria</taxon>
        <taxon>Pseudomonadati</taxon>
        <taxon>Acidobacteriota</taxon>
        <taxon>Terriglobia</taxon>
        <taxon>Terriglobales</taxon>
        <taxon>Candidatus Korobacteraceae</taxon>
        <taxon>Candidatus Korobacter</taxon>
    </lineage>
</organism>
<feature type="region of interest" description="Disordered" evidence="1">
    <location>
        <begin position="56"/>
        <end position="85"/>
    </location>
</feature>
<dbReference type="EnsemblBacteria" id="ABF39863">
    <property type="protein sequence ID" value="ABF39863"/>
    <property type="gene ID" value="Acid345_0858"/>
</dbReference>